<evidence type="ECO:0000256" key="1">
    <source>
        <dbReference type="SAM" id="MobiDB-lite"/>
    </source>
</evidence>
<keyword evidence="3" id="KW-1185">Reference proteome</keyword>
<evidence type="ECO:0000313" key="2">
    <source>
        <dbReference type="EMBL" id="GBL75639.1"/>
    </source>
</evidence>
<dbReference type="AlphaFoldDB" id="A0A4Y2A893"/>
<feature type="compositionally biased region" description="Polar residues" evidence="1">
    <location>
        <begin position="128"/>
        <end position="140"/>
    </location>
</feature>
<dbReference type="EMBL" id="BGPR01000008">
    <property type="protein sequence ID" value="GBL75639.1"/>
    <property type="molecule type" value="Genomic_DNA"/>
</dbReference>
<comment type="caution">
    <text evidence="2">The sequence shown here is derived from an EMBL/GenBank/DDBJ whole genome shotgun (WGS) entry which is preliminary data.</text>
</comment>
<evidence type="ECO:0000313" key="3">
    <source>
        <dbReference type="Proteomes" id="UP000499080"/>
    </source>
</evidence>
<name>A0A4Y2A893_ARAVE</name>
<reference evidence="2 3" key="1">
    <citation type="journal article" date="2019" name="Sci. Rep.">
        <title>Orb-weaving spider Araneus ventricosus genome elucidates the spidroin gene catalogue.</title>
        <authorList>
            <person name="Kono N."/>
            <person name="Nakamura H."/>
            <person name="Ohtoshi R."/>
            <person name="Moran D.A.P."/>
            <person name="Shinohara A."/>
            <person name="Yoshida Y."/>
            <person name="Fujiwara M."/>
            <person name="Mori M."/>
            <person name="Tomita M."/>
            <person name="Arakawa K."/>
        </authorList>
    </citation>
    <scope>NUCLEOTIDE SEQUENCE [LARGE SCALE GENOMIC DNA]</scope>
</reference>
<accession>A0A4Y2A893</accession>
<gene>
    <name evidence="2" type="ORF">AVEN_154954_1</name>
</gene>
<dbReference type="Proteomes" id="UP000499080">
    <property type="component" value="Unassembled WGS sequence"/>
</dbReference>
<sequence>MQSECTLSNVSSWAICCRCKVKSFQGRGKWAVSCKKQDKKQDFFPFPVAWLSRDSWQNVKCGPPRIIIFPIGLPVFHHFFLKIDIRKDIGALTDIGNTVRTAEIKKNQPENKLPLANVKKSGQRKQDQVSSSLSHCGSKL</sequence>
<proteinExistence type="predicted"/>
<feature type="region of interest" description="Disordered" evidence="1">
    <location>
        <begin position="117"/>
        <end position="140"/>
    </location>
</feature>
<organism evidence="2 3">
    <name type="scientific">Araneus ventricosus</name>
    <name type="common">Orbweaver spider</name>
    <name type="synonym">Epeira ventricosa</name>
    <dbReference type="NCBI Taxonomy" id="182803"/>
    <lineage>
        <taxon>Eukaryota</taxon>
        <taxon>Metazoa</taxon>
        <taxon>Ecdysozoa</taxon>
        <taxon>Arthropoda</taxon>
        <taxon>Chelicerata</taxon>
        <taxon>Arachnida</taxon>
        <taxon>Araneae</taxon>
        <taxon>Araneomorphae</taxon>
        <taxon>Entelegynae</taxon>
        <taxon>Araneoidea</taxon>
        <taxon>Araneidae</taxon>
        <taxon>Araneus</taxon>
    </lineage>
</organism>
<protein>
    <submittedName>
        <fullName evidence="2">Uncharacterized protein</fullName>
    </submittedName>
</protein>